<dbReference type="NCBIfam" id="TIGR02452">
    <property type="entry name" value="TIGR02452 family protein"/>
    <property type="match status" value="1"/>
</dbReference>
<keyword evidence="3" id="KW-1185">Reference proteome</keyword>
<sequence length="288" mass="32115">MAEKEIHYIMKKTTRAEKAQETLQIIEQGYYRVKDEVVNIKASIATMLEDCKLYTPEDFDTLMPALAEKVAAANEVTTFEVINTTVLDAAAAMIREGKKIGCLNFASAKNPGGGFLGGAVAQEESLAMSSTLYATLSKHFEMYEYNRARPTLLYSDHMIWSPDVAVFRNDNGELLPDPYPVSFITSPAVNIGAIMNNRPHEKAQAEDVMMRRMDRVLGVFAHHNIQHLLLGAWGCGVFRNDPKDIARYFGSYLLGEGKYSKCFKSVVFAVLDKSAATPNMKAFQEIFT</sequence>
<reference evidence="2 3" key="1">
    <citation type="submission" date="2018-08" db="EMBL/GenBank/DDBJ databases">
        <title>Chitinophaga sp. K20C18050901, a novel bacterium isolated from forest soil.</title>
        <authorList>
            <person name="Wang C."/>
        </authorList>
    </citation>
    <scope>NUCLEOTIDE SEQUENCE [LARGE SCALE GENOMIC DNA]</scope>
    <source>
        <strain evidence="2 3">K20C18050901</strain>
    </source>
</reference>
<comment type="caution">
    <text evidence="2">The sequence shown here is derived from an EMBL/GenBank/DDBJ whole genome shotgun (WGS) entry which is preliminary data.</text>
</comment>
<dbReference type="InterPro" id="IPR019261">
    <property type="entry name" value="PARG_cat_microbial"/>
</dbReference>
<organism evidence="2 3">
    <name type="scientific">Chitinophaga silvisoli</name>
    <dbReference type="NCBI Taxonomy" id="2291814"/>
    <lineage>
        <taxon>Bacteria</taxon>
        <taxon>Pseudomonadati</taxon>
        <taxon>Bacteroidota</taxon>
        <taxon>Chitinophagia</taxon>
        <taxon>Chitinophagales</taxon>
        <taxon>Chitinophagaceae</taxon>
        <taxon>Chitinophaga</taxon>
    </lineage>
</organism>
<feature type="domain" description="Microbial-type PARG catalytic" evidence="1">
    <location>
        <begin position="19"/>
        <end position="169"/>
    </location>
</feature>
<dbReference type="PANTHER" id="PTHR35596:SF1">
    <property type="entry name" value="MICROBIAL-TYPE PARG CATALYTIC DOMAIN-CONTAINING PROTEIN"/>
    <property type="match status" value="1"/>
</dbReference>
<dbReference type="Gene3D" id="3.40.220.10">
    <property type="entry name" value="Leucine Aminopeptidase, subunit E, domain 1"/>
    <property type="match status" value="1"/>
</dbReference>
<gene>
    <name evidence="2" type="ORF">DXN04_21825</name>
</gene>
<dbReference type="Pfam" id="PF10021">
    <property type="entry name" value="PARG_cat_microb"/>
    <property type="match status" value="1"/>
</dbReference>
<evidence type="ECO:0000313" key="2">
    <source>
        <dbReference type="EMBL" id="RFM32329.1"/>
    </source>
</evidence>
<evidence type="ECO:0000259" key="1">
    <source>
        <dbReference type="Pfam" id="PF10021"/>
    </source>
</evidence>
<dbReference type="InterPro" id="IPR043472">
    <property type="entry name" value="Macro_dom-like"/>
</dbReference>
<protein>
    <submittedName>
        <fullName evidence="2">TIGR02452 family protein</fullName>
    </submittedName>
</protein>
<name>A0A3E1NWN2_9BACT</name>
<dbReference type="SUPFAM" id="SSF52949">
    <property type="entry name" value="Macro domain-like"/>
    <property type="match status" value="1"/>
</dbReference>
<dbReference type="EMBL" id="QTJV01000009">
    <property type="protein sequence ID" value="RFM32329.1"/>
    <property type="molecule type" value="Genomic_DNA"/>
</dbReference>
<dbReference type="AlphaFoldDB" id="A0A3E1NWN2"/>
<proteinExistence type="predicted"/>
<evidence type="ECO:0000313" key="3">
    <source>
        <dbReference type="Proteomes" id="UP000261174"/>
    </source>
</evidence>
<dbReference type="PIRSF" id="PIRSF014899">
    <property type="entry name" value="UCP014899"/>
    <property type="match status" value="1"/>
</dbReference>
<dbReference type="InterPro" id="IPR012664">
    <property type="entry name" value="CHP02452"/>
</dbReference>
<dbReference type="Proteomes" id="UP000261174">
    <property type="component" value="Unassembled WGS sequence"/>
</dbReference>
<accession>A0A3E1NWN2</accession>
<dbReference type="PANTHER" id="PTHR35596">
    <property type="entry name" value="DUF2263 DOMAIN-CONTAINING PROTEIN"/>
    <property type="match status" value="1"/>
</dbReference>